<dbReference type="EMBL" id="JAIBSC010000004">
    <property type="protein sequence ID" value="KAH1910944.1"/>
    <property type="molecule type" value="Genomic_DNA"/>
</dbReference>
<sequence>MAPVANFTFNFQPIHPVYVNPRFEKKCDAYMDELFDTWELALNVDDPYLDPAFC</sequence>
<gene>
    <name evidence="1" type="ORF">KXV57_005714</name>
</gene>
<comment type="caution">
    <text evidence="1">The sequence shown here is derived from an EMBL/GenBank/DDBJ whole genome shotgun (WGS) entry which is preliminary data.</text>
</comment>
<accession>A0A229YDK2</accession>
<dbReference type="Proteomes" id="UP000813423">
    <property type="component" value="Unassembled WGS sequence"/>
</dbReference>
<organism evidence="1 2">
    <name type="scientific">Aspergillus fumigatus</name>
    <name type="common">Neosartorya fumigata</name>
    <dbReference type="NCBI Taxonomy" id="746128"/>
    <lineage>
        <taxon>Eukaryota</taxon>
        <taxon>Fungi</taxon>
        <taxon>Dikarya</taxon>
        <taxon>Ascomycota</taxon>
        <taxon>Pezizomycotina</taxon>
        <taxon>Eurotiomycetes</taxon>
        <taxon>Eurotiomycetidae</taxon>
        <taxon>Eurotiales</taxon>
        <taxon>Aspergillaceae</taxon>
        <taxon>Aspergillus</taxon>
        <taxon>Aspergillus subgen. Fumigati</taxon>
    </lineage>
</organism>
<reference evidence="1" key="1">
    <citation type="submission" date="2021-08" db="EMBL/GenBank/DDBJ databases">
        <title>Global Aspergillus fumigatus from environmental and clinical sources.</title>
        <authorList>
            <person name="Barber A."/>
            <person name="Sae-Ong T."/>
        </authorList>
    </citation>
    <scope>NUCLEOTIDE SEQUENCE</scope>
    <source>
        <strain evidence="1">NRZ-2016-071</strain>
    </source>
</reference>
<protein>
    <submittedName>
        <fullName evidence="1">Uncharacterized protein</fullName>
    </submittedName>
</protein>
<name>A0A229YDK2_ASPFM</name>
<dbReference type="AlphaFoldDB" id="A0A229YDK2"/>
<proteinExistence type="predicted"/>
<evidence type="ECO:0000313" key="1">
    <source>
        <dbReference type="EMBL" id="KAH1910944.1"/>
    </source>
</evidence>
<evidence type="ECO:0000313" key="2">
    <source>
        <dbReference type="Proteomes" id="UP000813423"/>
    </source>
</evidence>